<evidence type="ECO:0000313" key="9">
    <source>
        <dbReference type="EMBL" id="TRM65065.1"/>
    </source>
</evidence>
<dbReference type="GO" id="GO:0060090">
    <property type="term" value="F:molecular adaptor activity"/>
    <property type="evidence" value="ECO:0007669"/>
    <property type="project" value="TreeGrafter"/>
</dbReference>
<protein>
    <recommendedName>
        <fullName evidence="2 6">Autophagy-related protein 17</fullName>
    </recommendedName>
</protein>
<comment type="subcellular location">
    <subcellularLocation>
        <location evidence="6">Cytoplasm</location>
    </subcellularLocation>
    <subcellularLocation>
        <location evidence="6">Preautophagosomal structure membrane</location>
        <topology evidence="6">Peripheral membrane protein</topology>
    </subcellularLocation>
</comment>
<dbReference type="Proteomes" id="UP000320762">
    <property type="component" value="Unassembled WGS sequence"/>
</dbReference>
<keyword evidence="3 6" id="KW-0963">Cytoplasm</keyword>
<dbReference type="GO" id="GO:0000422">
    <property type="term" value="P:autophagy of mitochondrion"/>
    <property type="evidence" value="ECO:0007669"/>
    <property type="project" value="TreeGrafter"/>
</dbReference>
<dbReference type="GO" id="GO:1990316">
    <property type="term" value="C:Atg1/ULK1 kinase complex"/>
    <property type="evidence" value="ECO:0007669"/>
    <property type="project" value="TreeGrafter"/>
</dbReference>
<evidence type="ECO:0000256" key="3">
    <source>
        <dbReference type="ARBA" id="ARBA00022490"/>
    </source>
</evidence>
<dbReference type="OrthoDB" id="1937984at2759"/>
<feature type="region of interest" description="Disordered" evidence="7">
    <location>
        <begin position="115"/>
        <end position="153"/>
    </location>
</feature>
<evidence type="ECO:0000313" key="10">
    <source>
        <dbReference type="Proteomes" id="UP000320762"/>
    </source>
</evidence>
<comment type="caution">
    <text evidence="9">The sequence shown here is derived from an EMBL/GenBank/DDBJ whole genome shotgun (WGS) entry which is preliminary data.</text>
</comment>
<dbReference type="GO" id="GO:0034727">
    <property type="term" value="P:piecemeal microautophagy of the nucleus"/>
    <property type="evidence" value="ECO:0007669"/>
    <property type="project" value="TreeGrafter"/>
</dbReference>
<keyword evidence="10" id="KW-1185">Reference proteome</keyword>
<comment type="function">
    <text evidence="6">Autophagy-specific protein that functions in response to autophagy-inducing signals as a scaffold to recruit other ATG proteins to organize preautophagosomal structure (PAS) formation. Modulates the timing and magnitude of the autophagy response, such as the size of the sequestering vesicles. Plays particularly a role in pexophagy and nucleophagy.</text>
</comment>
<dbReference type="PANTHER" id="PTHR28005:SF1">
    <property type="entry name" value="AUTOPHAGY-RELATED PROTEIN 17"/>
    <property type="match status" value="1"/>
</dbReference>
<dbReference type="PANTHER" id="PTHR28005">
    <property type="entry name" value="AUTOPHAGY-RELATED PROTEIN 17"/>
    <property type="match status" value="1"/>
</dbReference>
<keyword evidence="5" id="KW-0472">Membrane</keyword>
<evidence type="ECO:0000256" key="2">
    <source>
        <dbReference type="ARBA" id="ARBA00013806"/>
    </source>
</evidence>
<reference evidence="9 10" key="1">
    <citation type="journal article" date="2019" name="New Phytol.">
        <title>Comparative genomics reveals unique wood-decay strategies and fruiting body development in the Schizophyllaceae.</title>
        <authorList>
            <person name="Almasi E."/>
            <person name="Sahu N."/>
            <person name="Krizsan K."/>
            <person name="Balint B."/>
            <person name="Kovacs G.M."/>
            <person name="Kiss B."/>
            <person name="Cseklye J."/>
            <person name="Drula E."/>
            <person name="Henrissat B."/>
            <person name="Nagy I."/>
            <person name="Chovatia M."/>
            <person name="Adam C."/>
            <person name="LaButti K."/>
            <person name="Lipzen A."/>
            <person name="Riley R."/>
            <person name="Grigoriev I.V."/>
            <person name="Nagy L.G."/>
        </authorList>
    </citation>
    <scope>NUCLEOTIDE SEQUENCE [LARGE SCALE GENOMIC DNA]</scope>
    <source>
        <strain evidence="9 10">NL-1724</strain>
    </source>
</reference>
<evidence type="ECO:0000256" key="6">
    <source>
        <dbReference type="RuleBase" id="RU368080"/>
    </source>
</evidence>
<dbReference type="AlphaFoldDB" id="A0A550CJS9"/>
<proteinExistence type="inferred from homology"/>
<dbReference type="EMBL" id="VDMD01000006">
    <property type="protein sequence ID" value="TRM65065.1"/>
    <property type="molecule type" value="Genomic_DNA"/>
</dbReference>
<gene>
    <name evidence="9" type="ORF">BD626DRAFT_547332</name>
</gene>
<dbReference type="STRING" id="97359.A0A550CJS9"/>
<evidence type="ECO:0000256" key="7">
    <source>
        <dbReference type="SAM" id="MobiDB-lite"/>
    </source>
</evidence>
<dbReference type="InterPro" id="IPR007240">
    <property type="entry name" value="Atg17"/>
</dbReference>
<keyword evidence="4 6" id="KW-0072">Autophagy</keyword>
<evidence type="ECO:0000256" key="4">
    <source>
        <dbReference type="ARBA" id="ARBA00023006"/>
    </source>
</evidence>
<accession>A0A550CJS9</accession>
<dbReference type="InterPro" id="IPR045326">
    <property type="entry name" value="ATG17-like_dom"/>
</dbReference>
<sequence>MSDPATSNEQRHLVSLVLQSKKALQHGEQLCSRARDHSTSSSQSAVDVLAIDAKVRWIADGVLEQLEVAAAVASSIADKRAGIMEQVKAFDASRAQHTGELDQILESLESQLVPPDFHENSEASSLFGSQHSDDDERQHQQSPSDTVRDFRHPPRAVDRRRWKNLRDFVDDRAIDQVLDIMDDERGALDDTLHKTLDYPESLMRSIDSIRSGLPETGAFPAVEEIISSQDAIIHSMAGHLEDLAKHYDQMASALHITEEGHEHTEEEIEQMHMDTDELPSIMTELEECLTAIEELHDRLTTAETDGKAHLVYLRQTLKDLDQLGDIMSEMLVTQDSVQAACVEQLIRLQQRLDPLNQLHDQYCAYQTSFNKLVLEIARRRHYREAAENVVRGMMDQLEAMATEELEVRERFNAEHGANLPEDICLSIGNAPTRWEIGPLAGDAREVLPDIQADIITDARERLSGEVNVLDSL</sequence>
<name>A0A550CJS9_9AGAR</name>
<feature type="domain" description="Autophagy protein ATG17-like" evidence="8">
    <location>
        <begin position="24"/>
        <end position="417"/>
    </location>
</feature>
<organism evidence="9 10">
    <name type="scientific">Schizophyllum amplum</name>
    <dbReference type="NCBI Taxonomy" id="97359"/>
    <lineage>
        <taxon>Eukaryota</taxon>
        <taxon>Fungi</taxon>
        <taxon>Dikarya</taxon>
        <taxon>Basidiomycota</taxon>
        <taxon>Agaricomycotina</taxon>
        <taxon>Agaricomycetes</taxon>
        <taxon>Agaricomycetidae</taxon>
        <taxon>Agaricales</taxon>
        <taxon>Schizophyllaceae</taxon>
        <taxon>Schizophyllum</taxon>
    </lineage>
</organism>
<evidence type="ECO:0000256" key="1">
    <source>
        <dbReference type="ARBA" id="ARBA00006259"/>
    </source>
</evidence>
<dbReference type="GO" id="GO:0030295">
    <property type="term" value="F:protein kinase activator activity"/>
    <property type="evidence" value="ECO:0007669"/>
    <property type="project" value="TreeGrafter"/>
</dbReference>
<dbReference type="GO" id="GO:0034045">
    <property type="term" value="C:phagophore assembly site membrane"/>
    <property type="evidence" value="ECO:0007669"/>
    <property type="project" value="UniProtKB-SubCell"/>
</dbReference>
<evidence type="ECO:0000259" key="8">
    <source>
        <dbReference type="Pfam" id="PF04108"/>
    </source>
</evidence>
<evidence type="ECO:0000256" key="5">
    <source>
        <dbReference type="ARBA" id="ARBA00023136"/>
    </source>
</evidence>
<comment type="similarity">
    <text evidence="1 6">Belongs to the ATG17 family.</text>
</comment>
<dbReference type="GO" id="GO:0000045">
    <property type="term" value="P:autophagosome assembly"/>
    <property type="evidence" value="ECO:0007669"/>
    <property type="project" value="TreeGrafter"/>
</dbReference>
<dbReference type="Pfam" id="PF04108">
    <property type="entry name" value="ATG17_like"/>
    <property type="match status" value="1"/>
</dbReference>